<keyword evidence="3 5" id="KW-0732">Signal</keyword>
<gene>
    <name evidence="7" type="ORF">MMG00_05990</name>
</gene>
<evidence type="ECO:0000313" key="8">
    <source>
        <dbReference type="Proteomes" id="UP000829542"/>
    </source>
</evidence>
<sequence length="305" mass="33384">MHKLIKKSSLIALLFSTTLLSIAQEIDLTPEQLNRPKATRSDERIAEIKHARFVKNESFTVGFSTSATLPLHDYASDAKTLIGFDVDLALALADSMGKKLEIVSVAWADWPLGLASGKFDAVISNITVTEERKKKFDFATYRKDDIGIYVKKESPITAITEAKDIAGLKVITDSGTNQEKILLDWNERNIAAGLKPIEIQYYDDRALQTLAIESGRADAIFSVNPMQAYAAAISGKTKHVGTVNGGWPLTAEIAVAFPKGSDLTIPIANIINDLIEDGIYQEILTRWALQSEAIEESLINPPGLP</sequence>
<feature type="chain" id="PRO_5046760888" evidence="5">
    <location>
        <begin position="24"/>
        <end position="305"/>
    </location>
</feature>
<organism evidence="7 8">
    <name type="scientific">Ignatzschineria rhizosphaerae</name>
    <dbReference type="NCBI Taxonomy" id="2923279"/>
    <lineage>
        <taxon>Bacteria</taxon>
        <taxon>Pseudomonadati</taxon>
        <taxon>Pseudomonadota</taxon>
        <taxon>Gammaproteobacteria</taxon>
        <taxon>Cardiobacteriales</taxon>
        <taxon>Ignatzschineriaceae</taxon>
        <taxon>Ignatzschineria</taxon>
    </lineage>
</organism>
<dbReference type="PROSITE" id="PS01039">
    <property type="entry name" value="SBP_BACTERIAL_3"/>
    <property type="match status" value="1"/>
</dbReference>
<evidence type="ECO:0000256" key="2">
    <source>
        <dbReference type="ARBA" id="ARBA00010333"/>
    </source>
</evidence>
<comment type="similarity">
    <text evidence="2 4">Belongs to the bacterial solute-binding protein 3 family.</text>
</comment>
<evidence type="ECO:0000256" key="5">
    <source>
        <dbReference type="SAM" id="SignalP"/>
    </source>
</evidence>
<dbReference type="InterPro" id="IPR018313">
    <property type="entry name" value="SBP_3_CS"/>
</dbReference>
<name>A0ABY3X3W5_9GAMM</name>
<feature type="domain" description="Solute-binding protein family 3/N-terminal" evidence="6">
    <location>
        <begin position="60"/>
        <end position="291"/>
    </location>
</feature>
<dbReference type="SMART" id="SM00062">
    <property type="entry name" value="PBPb"/>
    <property type="match status" value="1"/>
</dbReference>
<proteinExistence type="inferred from homology"/>
<dbReference type="RefSeq" id="WP_242153332.1">
    <property type="nucleotide sequence ID" value="NZ_CP093379.1"/>
</dbReference>
<dbReference type="CDD" id="cd01004">
    <property type="entry name" value="PBP2_MidA_like"/>
    <property type="match status" value="1"/>
</dbReference>
<dbReference type="SUPFAM" id="SSF53850">
    <property type="entry name" value="Periplasmic binding protein-like II"/>
    <property type="match status" value="1"/>
</dbReference>
<evidence type="ECO:0000256" key="1">
    <source>
        <dbReference type="ARBA" id="ARBA00004196"/>
    </source>
</evidence>
<reference evidence="7 8" key="1">
    <citation type="submission" date="2022-03" db="EMBL/GenBank/DDBJ databases">
        <title>Ignatzschineria rhizosphaerae HR5S32.</title>
        <authorList>
            <person name="Sun J.Q."/>
            <person name="Feng J.Y."/>
        </authorList>
    </citation>
    <scope>NUCLEOTIDE SEQUENCE [LARGE SCALE GENOMIC DNA]</scope>
    <source>
        <strain evidence="7 8">HR5S32</strain>
    </source>
</reference>
<evidence type="ECO:0000259" key="6">
    <source>
        <dbReference type="SMART" id="SM00062"/>
    </source>
</evidence>
<dbReference type="InterPro" id="IPR001638">
    <property type="entry name" value="Solute-binding_3/MltF_N"/>
</dbReference>
<comment type="subcellular location">
    <subcellularLocation>
        <location evidence="1">Cell envelope</location>
    </subcellularLocation>
</comment>
<dbReference type="PANTHER" id="PTHR35936">
    <property type="entry name" value="MEMBRANE-BOUND LYTIC MUREIN TRANSGLYCOSYLASE F"/>
    <property type="match status" value="1"/>
</dbReference>
<evidence type="ECO:0000256" key="3">
    <source>
        <dbReference type="ARBA" id="ARBA00022729"/>
    </source>
</evidence>
<evidence type="ECO:0000256" key="4">
    <source>
        <dbReference type="RuleBase" id="RU003744"/>
    </source>
</evidence>
<dbReference type="Gene3D" id="3.40.190.10">
    <property type="entry name" value="Periplasmic binding protein-like II"/>
    <property type="match status" value="2"/>
</dbReference>
<dbReference type="EMBL" id="CP093379">
    <property type="protein sequence ID" value="UNM97571.1"/>
    <property type="molecule type" value="Genomic_DNA"/>
</dbReference>
<accession>A0ABY3X3W5</accession>
<dbReference type="Pfam" id="PF00497">
    <property type="entry name" value="SBP_bac_3"/>
    <property type="match status" value="1"/>
</dbReference>
<dbReference type="PANTHER" id="PTHR35936:SF17">
    <property type="entry name" value="ARGININE-BINDING EXTRACELLULAR PROTEIN ARTP"/>
    <property type="match status" value="1"/>
</dbReference>
<protein>
    <submittedName>
        <fullName evidence="7">ABC transporter substrate-binding protein</fullName>
    </submittedName>
</protein>
<keyword evidence="8" id="KW-1185">Reference proteome</keyword>
<feature type="signal peptide" evidence="5">
    <location>
        <begin position="1"/>
        <end position="23"/>
    </location>
</feature>
<evidence type="ECO:0000313" key="7">
    <source>
        <dbReference type="EMBL" id="UNM97571.1"/>
    </source>
</evidence>
<dbReference type="Proteomes" id="UP000829542">
    <property type="component" value="Chromosome"/>
</dbReference>